<dbReference type="Pfam" id="PF00001">
    <property type="entry name" value="7tm_1"/>
    <property type="match status" value="1"/>
</dbReference>
<evidence type="ECO:0000256" key="4">
    <source>
        <dbReference type="ARBA" id="ARBA00022989"/>
    </source>
</evidence>
<feature type="domain" description="G-protein coupled receptors family 1 profile" evidence="8">
    <location>
        <begin position="31"/>
        <end position="287"/>
    </location>
</feature>
<keyword evidence="5 7" id="KW-0472">Membrane</keyword>
<keyword evidence="6" id="KW-0675">Receptor</keyword>
<proteinExistence type="predicted"/>
<evidence type="ECO:0000256" key="5">
    <source>
        <dbReference type="ARBA" id="ARBA00023136"/>
    </source>
</evidence>
<evidence type="ECO:0000256" key="6">
    <source>
        <dbReference type="ARBA" id="ARBA00023170"/>
    </source>
</evidence>
<gene>
    <name evidence="10" type="primary">LOC106809884</name>
</gene>
<evidence type="ECO:0000313" key="10">
    <source>
        <dbReference type="RefSeq" id="XP_014668606.1"/>
    </source>
</evidence>
<feature type="transmembrane region" description="Helical" evidence="7">
    <location>
        <begin position="233"/>
        <end position="256"/>
    </location>
</feature>
<dbReference type="PRINTS" id="PR00237">
    <property type="entry name" value="GPCRRHODOPSN"/>
</dbReference>
<feature type="transmembrane region" description="Helical" evidence="7">
    <location>
        <begin position="127"/>
        <end position="150"/>
    </location>
</feature>
<protein>
    <submittedName>
        <fullName evidence="10">Neuropeptide FF receptor 2-like</fullName>
    </submittedName>
</protein>
<keyword evidence="2" id="KW-1003">Cell membrane</keyword>
<dbReference type="SUPFAM" id="SSF81321">
    <property type="entry name" value="Family A G protein-coupled receptor-like"/>
    <property type="match status" value="1"/>
</dbReference>
<accession>A0ABM1E8T5</accession>
<reference evidence="10" key="1">
    <citation type="submission" date="2025-08" db="UniProtKB">
        <authorList>
            <consortium name="RefSeq"/>
        </authorList>
    </citation>
    <scope>IDENTIFICATION</scope>
</reference>
<feature type="transmembrane region" description="Helical" evidence="7">
    <location>
        <begin position="49"/>
        <end position="73"/>
    </location>
</feature>
<feature type="transmembrane region" description="Helical" evidence="7">
    <location>
        <begin position="268"/>
        <end position="290"/>
    </location>
</feature>
<evidence type="ECO:0000259" key="8">
    <source>
        <dbReference type="PROSITE" id="PS50262"/>
    </source>
</evidence>
<keyword evidence="4 7" id="KW-1133">Transmembrane helix</keyword>
<evidence type="ECO:0000256" key="1">
    <source>
        <dbReference type="ARBA" id="ARBA00004651"/>
    </source>
</evidence>
<sequence length="342" mass="37744">MATDARSDVGGVVMWTLASVYVLIAVLIIITNICTIGAVVVCRRLHQPVNYYIASISAANFLMVFAVVPVVTIMVRGAAVYVANAPLLCDMRVVHQLAGDLVMVHSVYMMVVIAVDRYDAVLHPEKPAFTAARCALVVAATWAVAMLYALPTLALMTARKHDEYRSNATISYCYLTAGELAAKYYTDLAIGYVIPLALTAVLYGRIVCQLRAQRRRTPRGTAEVCWKKRSIKMAVAILALFATCWLPIHVILLTSLARDVRPELLLAVRHLATILVFCNSWIYVVIYAYYNADFRLAVTSLVFGDWRRCCRRQESRAGSASNLNNLSVVASAQRLSNMDLAS</sequence>
<evidence type="ECO:0000256" key="2">
    <source>
        <dbReference type="ARBA" id="ARBA00022475"/>
    </source>
</evidence>
<feature type="transmembrane region" description="Helical" evidence="7">
    <location>
        <begin position="20"/>
        <end position="42"/>
    </location>
</feature>
<dbReference type="PROSITE" id="PS50262">
    <property type="entry name" value="G_PROTEIN_RECEP_F1_2"/>
    <property type="match status" value="1"/>
</dbReference>
<dbReference type="InterPro" id="IPR017452">
    <property type="entry name" value="GPCR_Rhodpsn_7TM"/>
</dbReference>
<dbReference type="PANTHER" id="PTHR24241">
    <property type="entry name" value="NEUROPEPTIDE RECEPTOR-RELATED G-PROTEIN COUPLED RECEPTOR"/>
    <property type="match status" value="1"/>
</dbReference>
<dbReference type="PANTHER" id="PTHR24241:SF76">
    <property type="entry name" value="NEUROPEPTIDE SIFAMIDE RECEPTOR"/>
    <property type="match status" value="1"/>
</dbReference>
<evidence type="ECO:0000256" key="3">
    <source>
        <dbReference type="ARBA" id="ARBA00022692"/>
    </source>
</evidence>
<dbReference type="RefSeq" id="XP_014668606.1">
    <property type="nucleotide sequence ID" value="XM_014813120.1"/>
</dbReference>
<evidence type="ECO:0000313" key="9">
    <source>
        <dbReference type="Proteomes" id="UP000695022"/>
    </source>
</evidence>
<dbReference type="CDD" id="cd00637">
    <property type="entry name" value="7tm_classA_rhodopsin-like"/>
    <property type="match status" value="1"/>
</dbReference>
<dbReference type="InterPro" id="IPR000276">
    <property type="entry name" value="GPCR_Rhodpsn"/>
</dbReference>
<feature type="transmembrane region" description="Helical" evidence="7">
    <location>
        <begin position="189"/>
        <end position="212"/>
    </location>
</feature>
<dbReference type="Proteomes" id="UP000695022">
    <property type="component" value="Unplaced"/>
</dbReference>
<keyword evidence="9" id="KW-1185">Reference proteome</keyword>
<keyword evidence="3 7" id="KW-0812">Transmembrane</keyword>
<name>A0ABM1E8T5_PRICU</name>
<dbReference type="GeneID" id="106809884"/>
<evidence type="ECO:0000256" key="7">
    <source>
        <dbReference type="SAM" id="Phobius"/>
    </source>
</evidence>
<feature type="transmembrane region" description="Helical" evidence="7">
    <location>
        <begin position="93"/>
        <end position="115"/>
    </location>
</feature>
<dbReference type="Gene3D" id="1.20.1070.10">
    <property type="entry name" value="Rhodopsin 7-helix transmembrane proteins"/>
    <property type="match status" value="1"/>
</dbReference>
<comment type="subcellular location">
    <subcellularLocation>
        <location evidence="1">Cell membrane</location>
        <topology evidence="1">Multi-pass membrane protein</topology>
    </subcellularLocation>
</comment>
<organism evidence="9 10">
    <name type="scientific">Priapulus caudatus</name>
    <name type="common">Priapulid worm</name>
    <dbReference type="NCBI Taxonomy" id="37621"/>
    <lineage>
        <taxon>Eukaryota</taxon>
        <taxon>Metazoa</taxon>
        <taxon>Ecdysozoa</taxon>
        <taxon>Scalidophora</taxon>
        <taxon>Priapulida</taxon>
        <taxon>Priapulimorpha</taxon>
        <taxon>Priapulimorphida</taxon>
        <taxon>Priapulidae</taxon>
        <taxon>Priapulus</taxon>
    </lineage>
</organism>